<dbReference type="OrthoDB" id="9786134at2"/>
<comment type="caution">
    <text evidence="2">The sequence shown here is derived from an EMBL/GenBank/DDBJ whole genome shotgun (WGS) entry which is preliminary data.</text>
</comment>
<evidence type="ECO:0000259" key="1">
    <source>
        <dbReference type="PROSITE" id="PS51340"/>
    </source>
</evidence>
<dbReference type="AlphaFoldDB" id="A0A497XLW0"/>
<gene>
    <name evidence="2" type="ORF">DFR35_0800</name>
</gene>
<protein>
    <submittedName>
        <fullName evidence="2">MOSC domain-containing protein YiiM</fullName>
    </submittedName>
</protein>
<dbReference type="EMBL" id="RCCI01000004">
    <property type="protein sequence ID" value="RLJ68246.1"/>
    <property type="molecule type" value="Genomic_DNA"/>
</dbReference>
<keyword evidence="3" id="KW-1185">Reference proteome</keyword>
<dbReference type="Gene3D" id="2.40.33.20">
    <property type="entry name" value="PK beta-barrel domain-like"/>
    <property type="match status" value="1"/>
</dbReference>
<dbReference type="InterPro" id="IPR011037">
    <property type="entry name" value="Pyrv_Knase-like_insert_dom_sf"/>
</dbReference>
<dbReference type="InterPro" id="IPR052353">
    <property type="entry name" value="Benzoxazolinone_Detox_Enz"/>
</dbReference>
<dbReference type="Proteomes" id="UP000268908">
    <property type="component" value="Unassembled WGS sequence"/>
</dbReference>
<evidence type="ECO:0000313" key="2">
    <source>
        <dbReference type="EMBL" id="RLJ68246.1"/>
    </source>
</evidence>
<sequence>MAVVNAATLFAGGIRPLPPENQPTGMFKRECEMPLWLGAEGLAGDAQADRRVHGGTEQALHQYPTAHYARLAAAFPDAAARLVPGSLGENLGVPGWDETTVCIGDVFRLGHARIQVSRPRSPCWKIDRRFGVEGMTRLIDEEGLVGWYFRVLEEGEVAPGCAFELLERPTPHATLARLWRSWKAHRPAPGELERLAAAPGLAARWVQKLNERAAWLRENAA</sequence>
<dbReference type="GO" id="GO:0030170">
    <property type="term" value="F:pyridoxal phosphate binding"/>
    <property type="evidence" value="ECO:0007669"/>
    <property type="project" value="InterPro"/>
</dbReference>
<feature type="domain" description="MOSC" evidence="1">
    <location>
        <begin position="15"/>
        <end position="166"/>
    </location>
</feature>
<proteinExistence type="predicted"/>
<reference evidence="2 3" key="1">
    <citation type="submission" date="2018-10" db="EMBL/GenBank/DDBJ databases">
        <title>Genomic Encyclopedia of Type Strains, Phase IV (KMG-IV): sequencing the most valuable type-strain genomes for metagenomic binning, comparative biology and taxonomic classification.</title>
        <authorList>
            <person name="Goeker M."/>
        </authorList>
    </citation>
    <scope>NUCLEOTIDE SEQUENCE [LARGE SCALE GENOMIC DNA]</scope>
    <source>
        <strain evidence="2 3">DSM 26916</strain>
    </source>
</reference>
<name>A0A497XLW0_9PROT</name>
<dbReference type="GO" id="GO:0003824">
    <property type="term" value="F:catalytic activity"/>
    <property type="evidence" value="ECO:0007669"/>
    <property type="project" value="InterPro"/>
</dbReference>
<organism evidence="2 3">
    <name type="scientific">Sulfurisoma sediminicola</name>
    <dbReference type="NCBI Taxonomy" id="1381557"/>
    <lineage>
        <taxon>Bacteria</taxon>
        <taxon>Pseudomonadati</taxon>
        <taxon>Pseudomonadota</taxon>
        <taxon>Betaproteobacteria</taxon>
        <taxon>Nitrosomonadales</taxon>
        <taxon>Sterolibacteriaceae</taxon>
        <taxon>Sulfurisoma</taxon>
    </lineage>
</organism>
<dbReference type="InterPro" id="IPR005302">
    <property type="entry name" value="MoCF_Sase_C"/>
</dbReference>
<evidence type="ECO:0000313" key="3">
    <source>
        <dbReference type="Proteomes" id="UP000268908"/>
    </source>
</evidence>
<dbReference type="PANTHER" id="PTHR30212:SF2">
    <property type="entry name" value="PROTEIN YIIM"/>
    <property type="match status" value="1"/>
</dbReference>
<dbReference type="SUPFAM" id="SSF50800">
    <property type="entry name" value="PK beta-barrel domain-like"/>
    <property type="match status" value="1"/>
</dbReference>
<dbReference type="Pfam" id="PF03473">
    <property type="entry name" value="MOSC"/>
    <property type="match status" value="1"/>
</dbReference>
<dbReference type="PANTHER" id="PTHR30212">
    <property type="entry name" value="PROTEIN YIIM"/>
    <property type="match status" value="1"/>
</dbReference>
<dbReference type="PROSITE" id="PS51340">
    <property type="entry name" value="MOSC"/>
    <property type="match status" value="1"/>
</dbReference>
<accession>A0A497XLW0</accession>
<dbReference type="GO" id="GO:0030151">
    <property type="term" value="F:molybdenum ion binding"/>
    <property type="evidence" value="ECO:0007669"/>
    <property type="project" value="InterPro"/>
</dbReference>